<dbReference type="Proteomes" id="UP000676194">
    <property type="component" value="Chromosome"/>
</dbReference>
<dbReference type="InterPro" id="IPR027417">
    <property type="entry name" value="P-loop_NTPase"/>
</dbReference>
<keyword evidence="2" id="KW-1185">Reference proteome</keyword>
<dbReference type="EMBL" id="CP074694">
    <property type="protein sequence ID" value="QVL31991.1"/>
    <property type="molecule type" value="Genomic_DNA"/>
</dbReference>
<organism evidence="1 2">
    <name type="scientific">Telmatocola sphagniphila</name>
    <dbReference type="NCBI Taxonomy" id="1123043"/>
    <lineage>
        <taxon>Bacteria</taxon>
        <taxon>Pseudomonadati</taxon>
        <taxon>Planctomycetota</taxon>
        <taxon>Planctomycetia</taxon>
        <taxon>Gemmatales</taxon>
        <taxon>Gemmataceae</taxon>
    </lineage>
</organism>
<dbReference type="KEGG" id="tsph:KIH39_24675"/>
<dbReference type="Pfam" id="PF13469">
    <property type="entry name" value="Sulfotransfer_3"/>
    <property type="match status" value="1"/>
</dbReference>
<sequence>MTPFKLIMISAMYENGGNTTQRLLDGHPEMFNYPYESQLGTSLVNDYLSSYVPFKYRWPEFPMHGEAGNDYELFFDEEMKTRLRVPERSKFKNADMKLNEIERKEKFIAFMKNKPRTRANLVEAFFRSTFDAWTNYRKTGQETCYLGYSPVMNFDTEKIMADFPQGHIIHVVRNPYSGYSDTKKRPFPLSLERYTWTWNYSQHLALTYAEKFPNNFHIVRFEDIISDMRGTMSKLCSSIGIGWSETCLQPSWNSQTLKEVYPWGTIRIPTPEVNIATMNQLTDDEKNRIRQLSIVMQRLLGYEQFWETGRVLGRRAA</sequence>
<dbReference type="SUPFAM" id="SSF52540">
    <property type="entry name" value="P-loop containing nucleoside triphosphate hydrolases"/>
    <property type="match status" value="1"/>
</dbReference>
<evidence type="ECO:0000313" key="1">
    <source>
        <dbReference type="EMBL" id="QVL31991.1"/>
    </source>
</evidence>
<accession>A0A8E6EY43</accession>
<evidence type="ECO:0000313" key="2">
    <source>
        <dbReference type="Proteomes" id="UP000676194"/>
    </source>
</evidence>
<protein>
    <submittedName>
        <fullName evidence="1">Sulfotransferase</fullName>
    </submittedName>
</protein>
<dbReference type="RefSeq" id="WP_213496527.1">
    <property type="nucleotide sequence ID" value="NZ_CP074694.1"/>
</dbReference>
<gene>
    <name evidence="1" type="ORF">KIH39_24675</name>
</gene>
<dbReference type="AlphaFoldDB" id="A0A8E6EY43"/>
<proteinExistence type="predicted"/>
<name>A0A8E6EY43_9BACT</name>
<dbReference type="Gene3D" id="3.40.50.300">
    <property type="entry name" value="P-loop containing nucleotide triphosphate hydrolases"/>
    <property type="match status" value="1"/>
</dbReference>
<reference evidence="1" key="1">
    <citation type="submission" date="2021-05" db="EMBL/GenBank/DDBJ databases">
        <title>Complete genome sequence of the cellulolytic planctomycete Telmatocola sphagniphila SP2T and characterization of the first cellulase from planctomycetes.</title>
        <authorList>
            <person name="Rakitin A.L."/>
            <person name="Beletsky A.V."/>
            <person name="Naumoff D.G."/>
            <person name="Kulichevskaya I.S."/>
            <person name="Mardanov A.V."/>
            <person name="Ravin N.V."/>
            <person name="Dedysh S.N."/>
        </authorList>
    </citation>
    <scope>NUCLEOTIDE SEQUENCE</scope>
    <source>
        <strain evidence="1">SP2T</strain>
    </source>
</reference>